<name>A0AAD3GZ83_9STRA</name>
<keyword evidence="2" id="KW-0934">Plastid</keyword>
<proteinExistence type="predicted"/>
<evidence type="ECO:0000313" key="4">
    <source>
        <dbReference type="EMBL" id="GFH44268.1"/>
    </source>
</evidence>
<dbReference type="GO" id="GO:0009536">
    <property type="term" value="C:plastid"/>
    <property type="evidence" value="ECO:0007669"/>
    <property type="project" value="UniProtKB-SubCell"/>
</dbReference>
<evidence type="ECO:0000256" key="2">
    <source>
        <dbReference type="ARBA" id="ARBA00022640"/>
    </source>
</evidence>
<feature type="domain" description="Plastid lipid-associated protein/fibrillin conserved" evidence="3">
    <location>
        <begin position="32"/>
        <end position="238"/>
    </location>
</feature>
<evidence type="ECO:0000259" key="3">
    <source>
        <dbReference type="Pfam" id="PF04755"/>
    </source>
</evidence>
<dbReference type="Pfam" id="PF04755">
    <property type="entry name" value="PAP_fibrillin"/>
    <property type="match status" value="1"/>
</dbReference>
<keyword evidence="5" id="KW-1185">Reference proteome</keyword>
<sequence length="256" mass="28640">MIQSSVAFQSFLTNIFPKAPTTPQVPSQQLQLENQLLEAISSNSKRLDNSQEITSLISQLEESSYSIQEPAISPQIKGRWKLLFTNNASTASPIQRKAVDASKYNIYQDILLKDSKLIVSQVVKFSNDFILTVDALASTAEYPLEELTARQGKGTLGLTILGESIVGEEAMEDPTKPNRRIDFVFDEGNFNFKGFKVPYPVPFRLPLLRDAVKGWIDVIYLSDRVRISKGNKGTTFVLVKEDDDEDDVEEEEVGSE</sequence>
<comment type="caution">
    <text evidence="4">The sequence shown here is derived from an EMBL/GenBank/DDBJ whole genome shotgun (WGS) entry which is preliminary data.</text>
</comment>
<dbReference type="Proteomes" id="UP001054902">
    <property type="component" value="Unassembled WGS sequence"/>
</dbReference>
<dbReference type="EMBL" id="BLLK01000019">
    <property type="protein sequence ID" value="GFH44268.1"/>
    <property type="molecule type" value="Genomic_DNA"/>
</dbReference>
<evidence type="ECO:0000313" key="5">
    <source>
        <dbReference type="Proteomes" id="UP001054902"/>
    </source>
</evidence>
<dbReference type="InterPro" id="IPR039633">
    <property type="entry name" value="PAP"/>
</dbReference>
<gene>
    <name evidence="4" type="ORF">CTEN210_00742</name>
</gene>
<organism evidence="4 5">
    <name type="scientific">Chaetoceros tenuissimus</name>
    <dbReference type="NCBI Taxonomy" id="426638"/>
    <lineage>
        <taxon>Eukaryota</taxon>
        <taxon>Sar</taxon>
        <taxon>Stramenopiles</taxon>
        <taxon>Ochrophyta</taxon>
        <taxon>Bacillariophyta</taxon>
        <taxon>Coscinodiscophyceae</taxon>
        <taxon>Chaetocerotophycidae</taxon>
        <taxon>Chaetocerotales</taxon>
        <taxon>Chaetocerotaceae</taxon>
        <taxon>Chaetoceros</taxon>
    </lineage>
</organism>
<dbReference type="AlphaFoldDB" id="A0AAD3GZ83"/>
<dbReference type="InterPro" id="IPR006843">
    <property type="entry name" value="PAP/fibrillin_dom"/>
</dbReference>
<accession>A0AAD3GZ83</accession>
<dbReference type="PANTHER" id="PTHR31906">
    <property type="entry name" value="PLASTID-LIPID-ASSOCIATED PROTEIN 4, CHLOROPLASTIC-RELATED"/>
    <property type="match status" value="1"/>
</dbReference>
<comment type="subcellular location">
    <subcellularLocation>
        <location evidence="1">Plastid</location>
    </subcellularLocation>
</comment>
<evidence type="ECO:0000256" key="1">
    <source>
        <dbReference type="ARBA" id="ARBA00004474"/>
    </source>
</evidence>
<reference evidence="4 5" key="1">
    <citation type="journal article" date="2021" name="Sci. Rep.">
        <title>The genome of the diatom Chaetoceros tenuissimus carries an ancient integrated fragment of an extant virus.</title>
        <authorList>
            <person name="Hongo Y."/>
            <person name="Kimura K."/>
            <person name="Takaki Y."/>
            <person name="Yoshida Y."/>
            <person name="Baba S."/>
            <person name="Kobayashi G."/>
            <person name="Nagasaki K."/>
            <person name="Hano T."/>
            <person name="Tomaru Y."/>
        </authorList>
    </citation>
    <scope>NUCLEOTIDE SEQUENCE [LARGE SCALE GENOMIC DNA]</scope>
    <source>
        <strain evidence="4 5">NIES-3715</strain>
    </source>
</reference>
<protein>
    <recommendedName>
        <fullName evidence="3">Plastid lipid-associated protein/fibrillin conserved domain-containing protein</fullName>
    </recommendedName>
</protein>